<reference evidence="1" key="2">
    <citation type="submission" date="2025-09" db="UniProtKB">
        <authorList>
            <consortium name="Ensembl"/>
        </authorList>
    </citation>
    <scope>IDENTIFICATION</scope>
</reference>
<protein>
    <submittedName>
        <fullName evidence="1">F-box and leucine rich repeat protein 12</fullName>
    </submittedName>
</protein>
<gene>
    <name evidence="1" type="primary">FBXL12</name>
</gene>
<dbReference type="Ensembl" id="ENSCCAT00000031206.1">
    <property type="protein sequence ID" value="ENSCCAP00000013773.1"/>
    <property type="gene ID" value="ENSCCAG00000024683.1"/>
</dbReference>
<organism evidence="1 2">
    <name type="scientific">Cebus imitator</name>
    <name type="common">Panamanian white-faced capuchin</name>
    <name type="synonym">Cebus capucinus imitator</name>
    <dbReference type="NCBI Taxonomy" id="2715852"/>
    <lineage>
        <taxon>Eukaryota</taxon>
        <taxon>Metazoa</taxon>
        <taxon>Chordata</taxon>
        <taxon>Craniata</taxon>
        <taxon>Vertebrata</taxon>
        <taxon>Euteleostomi</taxon>
        <taxon>Mammalia</taxon>
        <taxon>Eutheria</taxon>
        <taxon>Euarchontoglires</taxon>
        <taxon>Primates</taxon>
        <taxon>Haplorrhini</taxon>
        <taxon>Platyrrhini</taxon>
        <taxon>Cebidae</taxon>
        <taxon>Cebinae</taxon>
        <taxon>Cebus</taxon>
    </lineage>
</organism>
<evidence type="ECO:0000313" key="1">
    <source>
        <dbReference type="Ensembl" id="ENSCCAP00000013773.1"/>
    </source>
</evidence>
<dbReference type="AlphaFoldDB" id="A0A2K5QD01"/>
<name>A0A2K5QD01_CEBIM</name>
<keyword evidence="2" id="KW-1185">Reference proteome</keyword>
<evidence type="ECO:0000313" key="2">
    <source>
        <dbReference type="Proteomes" id="UP000233040"/>
    </source>
</evidence>
<sequence>MATLVELPDSVLLEIFSYLPGLSPLEEAGGRPVAVATCPDALHDPMMPSREIQQ</sequence>
<accession>A0A2K5QD01</accession>
<dbReference type="Proteomes" id="UP000233040">
    <property type="component" value="Unassembled WGS sequence"/>
</dbReference>
<proteinExistence type="predicted"/>
<reference evidence="1" key="1">
    <citation type="submission" date="2025-08" db="UniProtKB">
        <authorList>
            <consortium name="Ensembl"/>
        </authorList>
    </citation>
    <scope>IDENTIFICATION</scope>
</reference>
<dbReference type="GeneTree" id="ENSGT00390000003354"/>